<gene>
    <name evidence="1" type="ORF">FPY71_07110</name>
</gene>
<protein>
    <submittedName>
        <fullName evidence="1">Uncharacterized protein</fullName>
    </submittedName>
</protein>
<dbReference type="OrthoDB" id="8482145at2"/>
<organism evidence="1 2">
    <name type="scientific">Aureimonas fodinaquatilis</name>
    <dbReference type="NCBI Taxonomy" id="2565783"/>
    <lineage>
        <taxon>Bacteria</taxon>
        <taxon>Pseudomonadati</taxon>
        <taxon>Pseudomonadota</taxon>
        <taxon>Alphaproteobacteria</taxon>
        <taxon>Hyphomicrobiales</taxon>
        <taxon>Aurantimonadaceae</taxon>
        <taxon>Aureimonas</taxon>
    </lineage>
</organism>
<reference evidence="1 2" key="1">
    <citation type="submission" date="2019-08" db="EMBL/GenBank/DDBJ databases">
        <title>Aureimonas fodiniaquatilis sp. nov., isolated from a coal mine wastewater.</title>
        <authorList>
            <person name="Kim W."/>
        </authorList>
    </citation>
    <scope>NUCLEOTIDE SEQUENCE [LARGE SCALE GENOMIC DNA]</scope>
    <source>
        <strain evidence="1 2">CAU 1482</strain>
    </source>
</reference>
<dbReference type="EMBL" id="VTWH01000002">
    <property type="protein sequence ID" value="KAA0970288.1"/>
    <property type="molecule type" value="Genomic_DNA"/>
</dbReference>
<keyword evidence="2" id="KW-1185">Reference proteome</keyword>
<accession>A0A5B0DVC3</accession>
<comment type="caution">
    <text evidence="1">The sequence shown here is derived from an EMBL/GenBank/DDBJ whole genome shotgun (WGS) entry which is preliminary data.</text>
</comment>
<evidence type="ECO:0000313" key="1">
    <source>
        <dbReference type="EMBL" id="KAA0970288.1"/>
    </source>
</evidence>
<dbReference type="Proteomes" id="UP000324738">
    <property type="component" value="Unassembled WGS sequence"/>
</dbReference>
<name>A0A5B0DVC3_9HYPH</name>
<proteinExistence type="predicted"/>
<dbReference type="RefSeq" id="WP_149299124.1">
    <property type="nucleotide sequence ID" value="NZ_VTWH01000002.1"/>
</dbReference>
<evidence type="ECO:0000313" key="2">
    <source>
        <dbReference type="Proteomes" id="UP000324738"/>
    </source>
</evidence>
<sequence length="104" mass="10864">MSEVKHTPGPWIIIGEMVEHGCCWDAAISAKVPLGDGKYGGDKALIAECNIENSPLIAAAPDLLTVAIRLAHAASMEPGKDRLAAFQIVADEARAAIAKAEGRS</sequence>
<dbReference type="AlphaFoldDB" id="A0A5B0DVC3"/>